<comment type="caution">
    <text evidence="1">The sequence shown here is derived from an EMBL/GenBank/DDBJ whole genome shotgun (WGS) entry which is preliminary data.</text>
</comment>
<organism evidence="1 2">
    <name type="scientific">Geobacter hydrogenophilus</name>
    <dbReference type="NCBI Taxonomy" id="40983"/>
    <lineage>
        <taxon>Bacteria</taxon>
        <taxon>Pseudomonadati</taxon>
        <taxon>Thermodesulfobacteriota</taxon>
        <taxon>Desulfuromonadia</taxon>
        <taxon>Geobacterales</taxon>
        <taxon>Geobacteraceae</taxon>
        <taxon>Geobacter</taxon>
    </lineage>
</organism>
<proteinExistence type="predicted"/>
<evidence type="ECO:0008006" key="3">
    <source>
        <dbReference type="Google" id="ProtNLM"/>
    </source>
</evidence>
<reference evidence="1" key="1">
    <citation type="submission" date="2022-12" db="EMBL/GenBank/DDBJ databases">
        <title>Reference genome sequencing for broad-spectrum identification of bacterial and archaeal isolates by mass spectrometry.</title>
        <authorList>
            <person name="Sekiguchi Y."/>
            <person name="Tourlousse D.M."/>
        </authorList>
    </citation>
    <scope>NUCLEOTIDE SEQUENCE</scope>
    <source>
        <strain evidence="1">H2</strain>
    </source>
</reference>
<sequence>MQLHMSISNGGATASLNKEIYDKEAVMAAAYRRTAKYAVEIREEGQNFVVVFTAKDGRDGNESEVADDVQSFFNDVLDEQLRQQLEQKTGRIRDLIVQHAFSPIDLRKEVRK</sequence>
<name>A0A9W6LAW9_9BACT</name>
<evidence type="ECO:0000313" key="1">
    <source>
        <dbReference type="EMBL" id="GLI37572.1"/>
    </source>
</evidence>
<dbReference type="Proteomes" id="UP001144352">
    <property type="component" value="Unassembled WGS sequence"/>
</dbReference>
<dbReference type="NCBIfam" id="TIGR03976">
    <property type="entry name" value="chp_LLNDYxLRE"/>
    <property type="match status" value="1"/>
</dbReference>
<dbReference type="EMBL" id="BSDS01000001">
    <property type="protein sequence ID" value="GLI37572.1"/>
    <property type="molecule type" value="Genomic_DNA"/>
</dbReference>
<protein>
    <recommendedName>
        <fullName evidence="3">His-Xaa-Ser system protein HxsD</fullName>
    </recommendedName>
</protein>
<accession>A0A9W6LAW9</accession>
<evidence type="ECO:0000313" key="2">
    <source>
        <dbReference type="Proteomes" id="UP001144352"/>
    </source>
</evidence>
<gene>
    <name evidence="1" type="ORF">GHYDROH2_10730</name>
</gene>
<keyword evidence="2" id="KW-1185">Reference proteome</keyword>
<dbReference type="InterPro" id="IPR023974">
    <property type="entry name" value="HxsD"/>
</dbReference>
<dbReference type="AlphaFoldDB" id="A0A9W6LAW9"/>